<reference evidence="2 3" key="1">
    <citation type="submission" date="2020-11" db="EMBL/GenBank/DDBJ databases">
        <title>Streptomyces spirodelae sp. nov., isolated from duckweed.</title>
        <authorList>
            <person name="Saimee Y."/>
            <person name="Duangmal K."/>
        </authorList>
    </citation>
    <scope>NUCLEOTIDE SEQUENCE [LARGE SCALE GENOMIC DNA]</scope>
    <source>
        <strain evidence="2 3">S16-07</strain>
    </source>
</reference>
<protein>
    <recommendedName>
        <fullName evidence="4">Transferase</fullName>
    </recommendedName>
</protein>
<evidence type="ECO:0000313" key="3">
    <source>
        <dbReference type="Proteomes" id="UP001519064"/>
    </source>
</evidence>
<keyword evidence="3" id="KW-1185">Reference proteome</keyword>
<evidence type="ECO:0000313" key="2">
    <source>
        <dbReference type="EMBL" id="MBO8190306.1"/>
    </source>
</evidence>
<feature type="region of interest" description="Disordered" evidence="1">
    <location>
        <begin position="199"/>
        <end position="237"/>
    </location>
</feature>
<sequence>MIHPSLDTAAASTPDVSSPPGRKLQRPRADCTAHSDGSLTFDVRLSDETGKKAAAPEADEHAAVLLRLRHHHGPDASLSLPLARAATDGGLRATLPATTWLREGRWDVYLARTGEPPQRLLPGIPDLRSLVGGALFDAHAWLGVRIPYTTKYGNLTIRTWVRRPHAEAGTLRIDDATIALHGTLYGAQLSPTACLEAHPRDPAAPTVRVPVRPDQEEHPGRETAPQHTPGPQHPQRGFAAVLPFNSLLPGRQVWDLWLRPSDSEDPVRLARILDDIPDKKHVFSYPSRHVASPDGTAHAVRPYYTVNNNLAVRVRYEASVKEE</sequence>
<evidence type="ECO:0000256" key="1">
    <source>
        <dbReference type="SAM" id="MobiDB-lite"/>
    </source>
</evidence>
<dbReference type="EMBL" id="JADKMA010000003">
    <property type="protein sequence ID" value="MBO8190306.1"/>
    <property type="molecule type" value="Genomic_DNA"/>
</dbReference>
<accession>A0ABS3X4N9</accession>
<comment type="caution">
    <text evidence="2">The sequence shown here is derived from an EMBL/GenBank/DDBJ whole genome shotgun (WGS) entry which is preliminary data.</text>
</comment>
<proteinExistence type="predicted"/>
<evidence type="ECO:0008006" key="4">
    <source>
        <dbReference type="Google" id="ProtNLM"/>
    </source>
</evidence>
<feature type="region of interest" description="Disordered" evidence="1">
    <location>
        <begin position="1"/>
        <end position="35"/>
    </location>
</feature>
<name>A0ABS3X4N9_9ACTN</name>
<organism evidence="2 3">
    <name type="scientific">Streptomyces oryzae</name>
    <dbReference type="NCBI Taxonomy" id="1434886"/>
    <lineage>
        <taxon>Bacteria</taxon>
        <taxon>Bacillati</taxon>
        <taxon>Actinomycetota</taxon>
        <taxon>Actinomycetes</taxon>
        <taxon>Kitasatosporales</taxon>
        <taxon>Streptomycetaceae</taxon>
        <taxon>Streptomyces</taxon>
    </lineage>
</organism>
<gene>
    <name evidence="2" type="ORF">ITI46_01030</name>
</gene>
<feature type="compositionally biased region" description="Basic and acidic residues" evidence="1">
    <location>
        <begin position="211"/>
        <end position="221"/>
    </location>
</feature>
<dbReference type="RefSeq" id="WP_209237203.1">
    <property type="nucleotide sequence ID" value="NZ_JADKMA010000003.1"/>
</dbReference>
<dbReference type="Proteomes" id="UP001519064">
    <property type="component" value="Unassembled WGS sequence"/>
</dbReference>